<keyword evidence="4" id="KW-1185">Reference proteome</keyword>
<dbReference type="EMBL" id="JANPWB010000004">
    <property type="protein sequence ID" value="KAJ1191740.1"/>
    <property type="molecule type" value="Genomic_DNA"/>
</dbReference>
<gene>
    <name evidence="2" type="ORF">NDU88_001055</name>
    <name evidence="3" type="ORF">NDU88_001056</name>
</gene>
<evidence type="ECO:0000313" key="3">
    <source>
        <dbReference type="EMBL" id="KAJ1191740.1"/>
    </source>
</evidence>
<feature type="region of interest" description="Disordered" evidence="1">
    <location>
        <begin position="82"/>
        <end position="110"/>
    </location>
</feature>
<dbReference type="EMBL" id="JANPWB010000004">
    <property type="protein sequence ID" value="KAJ1191739.1"/>
    <property type="molecule type" value="Genomic_DNA"/>
</dbReference>
<proteinExistence type="predicted"/>
<reference evidence="3" key="1">
    <citation type="journal article" date="2022" name="bioRxiv">
        <title>Sequencing and chromosome-scale assembly of the giantPleurodeles waltlgenome.</title>
        <authorList>
            <person name="Brown T."/>
            <person name="Elewa A."/>
            <person name="Iarovenko S."/>
            <person name="Subramanian E."/>
            <person name="Araus A.J."/>
            <person name="Petzold A."/>
            <person name="Susuki M."/>
            <person name="Suzuki K.-i.T."/>
            <person name="Hayashi T."/>
            <person name="Toyoda A."/>
            <person name="Oliveira C."/>
            <person name="Osipova E."/>
            <person name="Leigh N.D."/>
            <person name="Simon A."/>
            <person name="Yun M.H."/>
        </authorList>
    </citation>
    <scope>NUCLEOTIDE SEQUENCE</scope>
    <source>
        <strain evidence="3">20211129_DDA</strain>
        <tissue evidence="3">Liver</tissue>
    </source>
</reference>
<evidence type="ECO:0000256" key="1">
    <source>
        <dbReference type="SAM" id="MobiDB-lite"/>
    </source>
</evidence>
<evidence type="ECO:0000313" key="2">
    <source>
        <dbReference type="EMBL" id="KAJ1191739.1"/>
    </source>
</evidence>
<dbReference type="AlphaFoldDB" id="A0AAV7URQ8"/>
<organism evidence="3 4">
    <name type="scientific">Pleurodeles waltl</name>
    <name type="common">Iberian ribbed newt</name>
    <dbReference type="NCBI Taxonomy" id="8319"/>
    <lineage>
        <taxon>Eukaryota</taxon>
        <taxon>Metazoa</taxon>
        <taxon>Chordata</taxon>
        <taxon>Craniata</taxon>
        <taxon>Vertebrata</taxon>
        <taxon>Euteleostomi</taxon>
        <taxon>Amphibia</taxon>
        <taxon>Batrachia</taxon>
        <taxon>Caudata</taxon>
        <taxon>Salamandroidea</taxon>
        <taxon>Salamandridae</taxon>
        <taxon>Pleurodelinae</taxon>
        <taxon>Pleurodeles</taxon>
    </lineage>
</organism>
<comment type="caution">
    <text evidence="3">The sequence shown here is derived from an EMBL/GenBank/DDBJ whole genome shotgun (WGS) entry which is preliminary data.</text>
</comment>
<sequence length="110" mass="12407">MDDDASDEAEGDMDDVTPLRMTFCYHPWTLMVESRRPVMLTPQSRMFGHTAEGVPKIKVALRGSPRKDVWVFGMAEILEPGMGQERASPVVDRKGPRPLPSSKLQDFLFD</sequence>
<name>A0AAV7URQ8_PLEWA</name>
<protein>
    <submittedName>
        <fullName evidence="3">Uncharacterized protein</fullName>
    </submittedName>
</protein>
<evidence type="ECO:0000313" key="4">
    <source>
        <dbReference type="Proteomes" id="UP001066276"/>
    </source>
</evidence>
<dbReference type="Proteomes" id="UP001066276">
    <property type="component" value="Chromosome 2_2"/>
</dbReference>
<accession>A0AAV7URQ8</accession>